<feature type="domain" description="DUF305" evidence="2">
    <location>
        <begin position="53"/>
        <end position="212"/>
    </location>
</feature>
<keyword evidence="4" id="KW-1185">Reference proteome</keyword>
<evidence type="ECO:0000259" key="2">
    <source>
        <dbReference type="Pfam" id="PF03713"/>
    </source>
</evidence>
<dbReference type="InterPro" id="IPR012347">
    <property type="entry name" value="Ferritin-like"/>
</dbReference>
<dbReference type="OrthoDB" id="517560at2"/>
<accession>A0A1I6PZ57</accession>
<reference evidence="4" key="1">
    <citation type="submission" date="2016-10" db="EMBL/GenBank/DDBJ databases">
        <authorList>
            <person name="Varghese N."/>
            <person name="Submissions S."/>
        </authorList>
    </citation>
    <scope>NUCLEOTIDE SEQUENCE [LARGE SCALE GENOMIC DNA]</scope>
    <source>
        <strain evidence="4">CGMCC 1.10683</strain>
    </source>
</reference>
<evidence type="ECO:0000313" key="4">
    <source>
        <dbReference type="Proteomes" id="UP000198788"/>
    </source>
</evidence>
<proteinExistence type="predicted"/>
<organism evidence="3 4">
    <name type="scientific">Brevundimonas viscosa</name>
    <dbReference type="NCBI Taxonomy" id="871741"/>
    <lineage>
        <taxon>Bacteria</taxon>
        <taxon>Pseudomonadati</taxon>
        <taxon>Pseudomonadota</taxon>
        <taxon>Alphaproteobacteria</taxon>
        <taxon>Caulobacterales</taxon>
        <taxon>Caulobacteraceae</taxon>
        <taxon>Brevundimonas</taxon>
    </lineage>
</organism>
<dbReference type="AlphaFoldDB" id="A0A1I6PZ57"/>
<dbReference type="Gene3D" id="1.20.1260.10">
    <property type="match status" value="1"/>
</dbReference>
<dbReference type="InterPro" id="IPR005183">
    <property type="entry name" value="DUF305_CopM-like"/>
</dbReference>
<feature type="region of interest" description="Disordered" evidence="1">
    <location>
        <begin position="111"/>
        <end position="135"/>
    </location>
</feature>
<dbReference type="PANTHER" id="PTHR36933:SF1">
    <property type="entry name" value="SLL0788 PROTEIN"/>
    <property type="match status" value="1"/>
</dbReference>
<evidence type="ECO:0000313" key="3">
    <source>
        <dbReference type="EMBL" id="SFS45350.1"/>
    </source>
</evidence>
<evidence type="ECO:0000256" key="1">
    <source>
        <dbReference type="SAM" id="MobiDB-lite"/>
    </source>
</evidence>
<dbReference type="EMBL" id="FOZV01000002">
    <property type="protein sequence ID" value="SFS45350.1"/>
    <property type="molecule type" value="Genomic_DNA"/>
</dbReference>
<name>A0A1I6PZ57_9CAUL</name>
<sequence>MSLTLGLIATVLCAAAPPQTPPIFQPGAPGQPPRVISAGESVGLSRTGFTAEDVRFMQHMLVHHAQAVAMVELLRAHGADATVRQLGERIALGQAAEMEQMRDWLAAREQPEAAADPHTGHGGHTGHGAPSDTPLMPGMLSPARMQALAAARGPAFDRLFLEGMIDHHQGALDMVDALMALPDAGEDPLLSDFLSSVVADQSAEILRMQSLLSDLNPTAEDRP</sequence>
<dbReference type="RefSeq" id="WP_092308192.1">
    <property type="nucleotide sequence ID" value="NZ_FOZV01000002.1"/>
</dbReference>
<protein>
    <submittedName>
        <fullName evidence="3">Uncharacterized conserved protein, DUF305 family</fullName>
    </submittedName>
</protein>
<gene>
    <name evidence="3" type="ORF">SAMN05192570_1410</name>
</gene>
<dbReference type="STRING" id="871741.SAMN05192570_1410"/>
<dbReference type="Proteomes" id="UP000198788">
    <property type="component" value="Unassembled WGS sequence"/>
</dbReference>
<dbReference type="PANTHER" id="PTHR36933">
    <property type="entry name" value="SLL0788 PROTEIN"/>
    <property type="match status" value="1"/>
</dbReference>
<dbReference type="Pfam" id="PF03713">
    <property type="entry name" value="DUF305"/>
    <property type="match status" value="1"/>
</dbReference>